<dbReference type="GO" id="GO:0003824">
    <property type="term" value="F:catalytic activity"/>
    <property type="evidence" value="ECO:0007669"/>
    <property type="project" value="InterPro"/>
</dbReference>
<dbReference type="Pfam" id="PF01565">
    <property type="entry name" value="FAD_binding_4"/>
    <property type="match status" value="1"/>
</dbReference>
<dbReference type="SUPFAM" id="SSF55103">
    <property type="entry name" value="FAD-linked oxidases, C-terminal domain"/>
    <property type="match status" value="1"/>
</dbReference>
<dbReference type="InterPro" id="IPR016169">
    <property type="entry name" value="FAD-bd_PCMH_sub2"/>
</dbReference>
<evidence type="ECO:0000256" key="2">
    <source>
        <dbReference type="ARBA" id="ARBA00022827"/>
    </source>
</evidence>
<evidence type="ECO:0000256" key="1">
    <source>
        <dbReference type="ARBA" id="ARBA00022630"/>
    </source>
</evidence>
<dbReference type="AlphaFoldDB" id="A0A843YL56"/>
<dbReference type="InterPro" id="IPR016166">
    <property type="entry name" value="FAD-bd_PCMH"/>
</dbReference>
<keyword evidence="2" id="KW-0274">FAD</keyword>
<accession>A0A843YL56</accession>
<name>A0A843YL56_9RHOB</name>
<dbReference type="Gene3D" id="3.30.465.10">
    <property type="match status" value="1"/>
</dbReference>
<sequence>MITPKDESELATAVAEAQGPLRISGGDSRGLTGTGAQLSVAGLSGVSLYEPGALTMVAAAGTPVAEITAMLETERQQLAFEPADLRGLLGRGGAPTIGGAFATNSSGPRRVQAGAARDFLLGVRFVDGRGEILKNGGRVMKNVTGYDLVKLMAGAHGTLGVMSEVSFKVLPRAEFTGTLVWNDLDWAESLSVFQGAMNSPFDVTGAARLPGANGTSKTLVRLEGFETSVLYRLGQLQSRMPATPVDKLVTDAGESDALWKAVRDVAPFHDKAGAVWRSSVKPSDMLRVVDQVSGEHLLDWAGGLIWSMVDPAVDLRAALASVGGHSTLVRPGAGQDDVPRFEPQPAPLAALAAGLRAQFDPRGILNPGLMG</sequence>
<dbReference type="EMBL" id="WIBF01000014">
    <property type="protein sequence ID" value="MQQ10395.1"/>
    <property type="molecule type" value="Genomic_DNA"/>
</dbReference>
<dbReference type="InterPro" id="IPR006094">
    <property type="entry name" value="Oxid_FAD_bind_N"/>
</dbReference>
<organism evidence="4 5">
    <name type="scientific">Tritonibacter litoralis</name>
    <dbReference type="NCBI Taxonomy" id="2662264"/>
    <lineage>
        <taxon>Bacteria</taxon>
        <taxon>Pseudomonadati</taxon>
        <taxon>Pseudomonadota</taxon>
        <taxon>Alphaproteobacteria</taxon>
        <taxon>Rhodobacterales</taxon>
        <taxon>Paracoccaceae</taxon>
        <taxon>Tritonibacter</taxon>
    </lineage>
</organism>
<keyword evidence="1" id="KW-0285">Flavoprotein</keyword>
<dbReference type="InterPro" id="IPR016164">
    <property type="entry name" value="FAD-linked_Oxase-like_C"/>
</dbReference>
<evidence type="ECO:0000313" key="4">
    <source>
        <dbReference type="EMBL" id="MQQ10395.1"/>
    </source>
</evidence>
<comment type="caution">
    <text evidence="4">The sequence shown here is derived from an EMBL/GenBank/DDBJ whole genome shotgun (WGS) entry which is preliminary data.</text>
</comment>
<dbReference type="PROSITE" id="PS51387">
    <property type="entry name" value="FAD_PCMH"/>
    <property type="match status" value="1"/>
</dbReference>
<reference evidence="4 5" key="1">
    <citation type="submission" date="2019-10" db="EMBL/GenBank/DDBJ databases">
        <title>Epibacterium sp. nov., isolated from seawater.</title>
        <authorList>
            <person name="Zhang X."/>
            <person name="Li N."/>
        </authorList>
    </citation>
    <scope>NUCLEOTIDE SEQUENCE [LARGE SCALE GENOMIC DNA]</scope>
    <source>
        <strain evidence="4 5">SM1979</strain>
    </source>
</reference>
<evidence type="ECO:0000259" key="3">
    <source>
        <dbReference type="PROSITE" id="PS51387"/>
    </source>
</evidence>
<keyword evidence="5" id="KW-1185">Reference proteome</keyword>
<feature type="domain" description="FAD-binding PCMH-type" evidence="3">
    <location>
        <begin position="1"/>
        <end position="172"/>
    </location>
</feature>
<dbReference type="Proteomes" id="UP000444174">
    <property type="component" value="Unassembled WGS sequence"/>
</dbReference>
<dbReference type="SUPFAM" id="SSF56176">
    <property type="entry name" value="FAD-binding/transporter-associated domain-like"/>
    <property type="match status" value="1"/>
</dbReference>
<dbReference type="PANTHER" id="PTHR11748">
    <property type="entry name" value="D-LACTATE DEHYDROGENASE"/>
    <property type="match status" value="1"/>
</dbReference>
<proteinExistence type="predicted"/>
<evidence type="ECO:0000313" key="5">
    <source>
        <dbReference type="Proteomes" id="UP000444174"/>
    </source>
</evidence>
<dbReference type="PANTHER" id="PTHR11748:SF103">
    <property type="entry name" value="GLYCOLATE OXIDASE SUBUNIT GLCE"/>
    <property type="match status" value="1"/>
</dbReference>
<dbReference type="InterPro" id="IPR036318">
    <property type="entry name" value="FAD-bd_PCMH-like_sf"/>
</dbReference>
<dbReference type="RefSeq" id="WP_153217376.1">
    <property type="nucleotide sequence ID" value="NZ_WIBF01000014.1"/>
</dbReference>
<gene>
    <name evidence="4" type="ORF">GFB49_18155</name>
</gene>
<dbReference type="GO" id="GO:0071949">
    <property type="term" value="F:FAD binding"/>
    <property type="evidence" value="ECO:0007669"/>
    <property type="project" value="InterPro"/>
</dbReference>
<protein>
    <submittedName>
        <fullName evidence="4">FAD-binding protein</fullName>
    </submittedName>
</protein>